<reference evidence="3 4" key="1">
    <citation type="submission" date="2018-07" db="EMBL/GenBank/DDBJ databases">
        <title>Halomonas rutogse sp. nov., isolated from Lake TangqianCo on Tibetan Plateau.</title>
        <authorList>
            <person name="Lu H."/>
            <person name="Xing P."/>
            <person name="Wu Q."/>
        </authorList>
    </citation>
    <scope>NUCLEOTIDE SEQUENCE [LARGE SCALE GENOMIC DNA]</scope>
    <source>
        <strain evidence="3 4">TQ8S</strain>
    </source>
</reference>
<feature type="coiled-coil region" evidence="1">
    <location>
        <begin position="1"/>
        <end position="28"/>
    </location>
</feature>
<accession>A0A368UAR2</accession>
<evidence type="ECO:0000313" key="4">
    <source>
        <dbReference type="Proteomes" id="UP000253204"/>
    </source>
</evidence>
<dbReference type="EMBL" id="QPIJ01000001">
    <property type="protein sequence ID" value="RCV93597.1"/>
    <property type="molecule type" value="Genomic_DNA"/>
</dbReference>
<comment type="caution">
    <text evidence="3">The sequence shown here is derived from an EMBL/GenBank/DDBJ whole genome shotgun (WGS) entry which is preliminary data.</text>
</comment>
<protein>
    <submittedName>
        <fullName evidence="3">Uncharacterized protein</fullName>
    </submittedName>
</protein>
<name>A0A368UAR2_9GAMM</name>
<keyword evidence="1" id="KW-0175">Coiled coil</keyword>
<sequence>MLKKSKRNNEYNAELDELLKKYNKRSRRAEGIFNAASILWVVCLTAIASISFFAMSVPGHYFEKNVGIDKRGQVPNIYECKGIEDSASLSKVACIMELTSSLENFHEHAMAMNVVYDVLKISRVGEPAYKASCTAYMTLYNRTLLSLMNMDDIKNVIASEKAANTINGVFGKPESQLMNDYLFDWFVLTKRAQNITDRAMFCDGSGSGLNIA</sequence>
<keyword evidence="2" id="KW-1133">Transmembrane helix</keyword>
<proteinExistence type="predicted"/>
<feature type="transmembrane region" description="Helical" evidence="2">
    <location>
        <begin position="31"/>
        <end position="55"/>
    </location>
</feature>
<dbReference type="AlphaFoldDB" id="A0A368UAR2"/>
<keyword evidence="2" id="KW-0812">Transmembrane</keyword>
<evidence type="ECO:0000256" key="1">
    <source>
        <dbReference type="SAM" id="Coils"/>
    </source>
</evidence>
<organism evidence="3 4">
    <name type="scientific">Vreelandella rituensis</name>
    <dbReference type="NCBI Taxonomy" id="2282306"/>
    <lineage>
        <taxon>Bacteria</taxon>
        <taxon>Pseudomonadati</taxon>
        <taxon>Pseudomonadota</taxon>
        <taxon>Gammaproteobacteria</taxon>
        <taxon>Oceanospirillales</taxon>
        <taxon>Halomonadaceae</taxon>
        <taxon>Vreelandella</taxon>
    </lineage>
</organism>
<keyword evidence="4" id="KW-1185">Reference proteome</keyword>
<keyword evidence="2" id="KW-0472">Membrane</keyword>
<evidence type="ECO:0000256" key="2">
    <source>
        <dbReference type="SAM" id="Phobius"/>
    </source>
</evidence>
<gene>
    <name evidence="3" type="ORF">DU506_00135</name>
</gene>
<dbReference type="Proteomes" id="UP000253204">
    <property type="component" value="Unassembled WGS sequence"/>
</dbReference>
<evidence type="ECO:0000313" key="3">
    <source>
        <dbReference type="EMBL" id="RCV93597.1"/>
    </source>
</evidence>